<gene>
    <name evidence="1" type="ORF">VFPPC_13564</name>
</gene>
<reference evidence="1 2" key="1">
    <citation type="journal article" date="2016" name="PLoS Pathog.">
        <title>Biosynthesis of antibiotic leucinostatins in bio-control fungus Purpureocillium lilacinum and their inhibition on phytophthora revealed by genome mining.</title>
        <authorList>
            <person name="Wang G."/>
            <person name="Liu Z."/>
            <person name="Lin R."/>
            <person name="Li E."/>
            <person name="Mao Z."/>
            <person name="Ling J."/>
            <person name="Yang Y."/>
            <person name="Yin W.B."/>
            <person name="Xie B."/>
        </authorList>
    </citation>
    <scope>NUCLEOTIDE SEQUENCE [LARGE SCALE GENOMIC DNA]</scope>
    <source>
        <strain evidence="1">170</strain>
    </source>
</reference>
<name>A0A179FRP2_METCM</name>
<dbReference type="EMBL" id="LSBJ02000003">
    <property type="protein sequence ID" value="OAQ67689.1"/>
    <property type="molecule type" value="Genomic_DNA"/>
</dbReference>
<comment type="caution">
    <text evidence="1">The sequence shown here is derived from an EMBL/GenBank/DDBJ whole genome shotgun (WGS) entry which is preliminary data.</text>
</comment>
<proteinExistence type="predicted"/>
<dbReference type="KEGG" id="pchm:VFPPC_13564"/>
<evidence type="ECO:0000313" key="1">
    <source>
        <dbReference type="EMBL" id="OAQ67689.1"/>
    </source>
</evidence>
<dbReference type="AlphaFoldDB" id="A0A179FRP2"/>
<dbReference type="Proteomes" id="UP000078397">
    <property type="component" value="Unassembled WGS sequence"/>
</dbReference>
<evidence type="ECO:0000313" key="2">
    <source>
        <dbReference type="Proteomes" id="UP000078397"/>
    </source>
</evidence>
<protein>
    <submittedName>
        <fullName evidence="1">Uncharacterized protein</fullName>
    </submittedName>
</protein>
<sequence length="82" mass="9649">MPYEVVTPFEVAFQDRKGEFCYFHRQLMCYSKLLQIIAWLPTTSSLTNREPNMGATNEETLWTMYHEHSSKVMGRREPTDDG</sequence>
<organism evidence="1 2">
    <name type="scientific">Pochonia chlamydosporia 170</name>
    <dbReference type="NCBI Taxonomy" id="1380566"/>
    <lineage>
        <taxon>Eukaryota</taxon>
        <taxon>Fungi</taxon>
        <taxon>Dikarya</taxon>
        <taxon>Ascomycota</taxon>
        <taxon>Pezizomycotina</taxon>
        <taxon>Sordariomycetes</taxon>
        <taxon>Hypocreomycetidae</taxon>
        <taxon>Hypocreales</taxon>
        <taxon>Clavicipitaceae</taxon>
        <taxon>Pochonia</taxon>
    </lineage>
</organism>
<keyword evidence="2" id="KW-1185">Reference proteome</keyword>
<accession>A0A179FRP2</accession>
<dbReference type="RefSeq" id="XP_018144539.1">
    <property type="nucleotide sequence ID" value="XM_018291339.1"/>
</dbReference>
<dbReference type="GeneID" id="28855333"/>